<feature type="signal peptide" evidence="2">
    <location>
        <begin position="1"/>
        <end position="21"/>
    </location>
</feature>
<keyword evidence="3" id="KW-1185">Reference proteome</keyword>
<organism evidence="3 4">
    <name type="scientific">Panagrolaimus davidi</name>
    <dbReference type="NCBI Taxonomy" id="227884"/>
    <lineage>
        <taxon>Eukaryota</taxon>
        <taxon>Metazoa</taxon>
        <taxon>Ecdysozoa</taxon>
        <taxon>Nematoda</taxon>
        <taxon>Chromadorea</taxon>
        <taxon>Rhabditida</taxon>
        <taxon>Tylenchina</taxon>
        <taxon>Panagrolaimomorpha</taxon>
        <taxon>Panagrolaimoidea</taxon>
        <taxon>Panagrolaimidae</taxon>
        <taxon>Panagrolaimus</taxon>
    </lineage>
</organism>
<keyword evidence="1" id="KW-0472">Membrane</keyword>
<keyword evidence="1" id="KW-0812">Transmembrane</keyword>
<reference evidence="4" key="1">
    <citation type="submission" date="2022-11" db="UniProtKB">
        <authorList>
            <consortium name="WormBaseParasite"/>
        </authorList>
    </citation>
    <scope>IDENTIFICATION</scope>
</reference>
<feature type="chain" id="PRO_5037667275" evidence="2">
    <location>
        <begin position="22"/>
        <end position="159"/>
    </location>
</feature>
<name>A0A914PBQ9_9BILA</name>
<keyword evidence="1" id="KW-1133">Transmembrane helix</keyword>
<sequence>MFKYLSVFVIIVFAQIIFVDGQSCKVIYTGLGESEITSYSNVTQKCDSVDISCISVNGTIHGNAFILSDCKNTAEIILTNYLQGQYGYKTPTIFDCQTTINHYYNFNDGTINYSYKCSNSIHDSSTTTLRYQSTTTSDASMLTCLLSTFILSIVYIIFN</sequence>
<dbReference type="WBParaSite" id="PDA_v2.g12760.t1">
    <property type="protein sequence ID" value="PDA_v2.g12760.t1"/>
    <property type="gene ID" value="PDA_v2.g12760"/>
</dbReference>
<proteinExistence type="predicted"/>
<evidence type="ECO:0000256" key="1">
    <source>
        <dbReference type="SAM" id="Phobius"/>
    </source>
</evidence>
<protein>
    <submittedName>
        <fullName evidence="4">Transmembrane protein</fullName>
    </submittedName>
</protein>
<accession>A0A914PBQ9</accession>
<keyword evidence="2" id="KW-0732">Signal</keyword>
<evidence type="ECO:0000313" key="4">
    <source>
        <dbReference type="WBParaSite" id="PDA_v2.g12760.t1"/>
    </source>
</evidence>
<dbReference type="AlphaFoldDB" id="A0A914PBQ9"/>
<evidence type="ECO:0000256" key="2">
    <source>
        <dbReference type="SAM" id="SignalP"/>
    </source>
</evidence>
<evidence type="ECO:0000313" key="3">
    <source>
        <dbReference type="Proteomes" id="UP000887578"/>
    </source>
</evidence>
<dbReference type="Proteomes" id="UP000887578">
    <property type="component" value="Unplaced"/>
</dbReference>
<feature type="transmembrane region" description="Helical" evidence="1">
    <location>
        <begin position="139"/>
        <end position="158"/>
    </location>
</feature>